<proteinExistence type="predicted"/>
<comment type="caution">
    <text evidence="1">The sequence shown here is derived from an EMBL/GenBank/DDBJ whole genome shotgun (WGS) entry which is preliminary data.</text>
</comment>
<name>A0ABS5I717_9GAMM</name>
<gene>
    <name evidence="1" type="ORF">G3R48_16820</name>
</gene>
<dbReference type="Proteomes" id="UP000811844">
    <property type="component" value="Unassembled WGS sequence"/>
</dbReference>
<dbReference type="RefSeq" id="WP_153666349.1">
    <property type="nucleotide sequence ID" value="NZ_JAAIKR010000028.1"/>
</dbReference>
<accession>A0ABS5I717</accession>
<reference evidence="1 2" key="1">
    <citation type="submission" date="2020-02" db="EMBL/GenBank/DDBJ databases">
        <title>Shewanella WXL01 sp. nov., a marine bacterium isolated from green algae in Luhuitou Fringing Reef (Northern South China Sea).</title>
        <authorList>
            <person name="Wang X."/>
        </authorList>
    </citation>
    <scope>NUCLEOTIDE SEQUENCE [LARGE SCALE GENOMIC DNA]</scope>
    <source>
        <strain evidence="1 2">MCCC 1A01895</strain>
    </source>
</reference>
<evidence type="ECO:0000313" key="2">
    <source>
        <dbReference type="Proteomes" id="UP000811844"/>
    </source>
</evidence>
<keyword evidence="2" id="KW-1185">Reference proteome</keyword>
<organism evidence="1 2">
    <name type="scientific">Shewanella intestini</name>
    <dbReference type="NCBI Taxonomy" id="2017544"/>
    <lineage>
        <taxon>Bacteria</taxon>
        <taxon>Pseudomonadati</taxon>
        <taxon>Pseudomonadota</taxon>
        <taxon>Gammaproteobacteria</taxon>
        <taxon>Alteromonadales</taxon>
        <taxon>Shewanellaceae</taxon>
        <taxon>Shewanella</taxon>
    </lineage>
</organism>
<protein>
    <recommendedName>
        <fullName evidence="3">DUF4262 domain-containing protein</fullName>
    </recommendedName>
</protein>
<evidence type="ECO:0000313" key="1">
    <source>
        <dbReference type="EMBL" id="MBR9729633.1"/>
    </source>
</evidence>
<sequence>MTLDEITKYITTGSRSLVCVFRERLEAIGLFVVSFYIMGKPGSYVLSVEFDPIDMVDDGEGWVWHSRPMAMTALVDVLERHLGIDLTGWENVTKSGRLSFFDGEIDNELYQQQESRFKTEFKLGKTLLPKGIVWEKTPI</sequence>
<dbReference type="EMBL" id="JAAIKR010000028">
    <property type="protein sequence ID" value="MBR9729633.1"/>
    <property type="molecule type" value="Genomic_DNA"/>
</dbReference>
<evidence type="ECO:0008006" key="3">
    <source>
        <dbReference type="Google" id="ProtNLM"/>
    </source>
</evidence>